<sequence length="47" mass="5400">MEYVVEGNHGEGMLFFKASHTNLNWQLDCLTIQFADTHETETVIPCE</sequence>
<dbReference type="EMBL" id="FIZX01000004">
    <property type="protein sequence ID" value="CZF83988.1"/>
    <property type="molecule type" value="Genomic_DNA"/>
</dbReference>
<keyword evidence="2" id="KW-1185">Reference proteome</keyword>
<dbReference type="Proteomes" id="UP000071641">
    <property type="component" value="Unassembled WGS sequence"/>
</dbReference>
<evidence type="ECO:0000313" key="1">
    <source>
        <dbReference type="EMBL" id="CZF83988.1"/>
    </source>
</evidence>
<evidence type="ECO:0000313" key="2">
    <source>
        <dbReference type="Proteomes" id="UP000071641"/>
    </source>
</evidence>
<organism evidence="1 2">
    <name type="scientific">Grimontia celer</name>
    <dbReference type="NCBI Taxonomy" id="1796497"/>
    <lineage>
        <taxon>Bacteria</taxon>
        <taxon>Pseudomonadati</taxon>
        <taxon>Pseudomonadota</taxon>
        <taxon>Gammaproteobacteria</taxon>
        <taxon>Vibrionales</taxon>
        <taxon>Vibrionaceae</taxon>
        <taxon>Grimontia</taxon>
    </lineage>
</organism>
<accession>A0A128FB58</accession>
<protein>
    <submittedName>
        <fullName evidence="1">Uncharacterized protein</fullName>
    </submittedName>
</protein>
<dbReference type="AlphaFoldDB" id="A0A128FB58"/>
<gene>
    <name evidence="1" type="ORF">GCE9029_04127</name>
</gene>
<proteinExistence type="predicted"/>
<reference evidence="2" key="1">
    <citation type="submission" date="2016-02" db="EMBL/GenBank/DDBJ databases">
        <authorList>
            <person name="Rodrigo-Torres Lidia"/>
            <person name="Arahal R.David."/>
        </authorList>
    </citation>
    <scope>NUCLEOTIDE SEQUENCE [LARGE SCALE GENOMIC DNA]</scope>
    <source>
        <strain evidence="2">CECT 9029</strain>
    </source>
</reference>
<name>A0A128FB58_9GAMM</name>